<evidence type="ECO:0000313" key="2">
    <source>
        <dbReference type="Proteomes" id="UP001548189"/>
    </source>
</evidence>
<dbReference type="Pfam" id="PF14321">
    <property type="entry name" value="DUF4382"/>
    <property type="match status" value="1"/>
</dbReference>
<sequence>MKLKTTVIPAVMISAGLLGCGGSSNNDNNQTDTGTLSLQITDAPIDNATEVVVKFDAIEIKPKDGPSFTITFDEPQLLDLLSLQNGTTAPLLQNQELDAGEYNWMRLMVDADRGETDSYISFDGGETYSLYVPSGSNTGLKLNRPFTIPAGGSANFTIDFDLRRSVHLPGNSSQDYVLRPTLRILDNTEVGTISGVIAADTVIDESCLEGLAVYAYEGNDITPDDVGSAAPFVTSSIPVYDADNNHYTYTLSYLLTGDYTLAVTCDAEADLPESDESENDWGYVASANATVTVNQTTEVNF</sequence>
<proteinExistence type="predicted"/>
<organism evidence="1 2">
    <name type="scientific">Aliikangiella maris</name>
    <dbReference type="NCBI Taxonomy" id="3162458"/>
    <lineage>
        <taxon>Bacteria</taxon>
        <taxon>Pseudomonadati</taxon>
        <taxon>Pseudomonadota</taxon>
        <taxon>Gammaproteobacteria</taxon>
        <taxon>Oceanospirillales</taxon>
        <taxon>Pleioneaceae</taxon>
        <taxon>Aliikangiella</taxon>
    </lineage>
</organism>
<name>A0ABV2BZG5_9GAMM</name>
<comment type="caution">
    <text evidence="1">The sequence shown here is derived from an EMBL/GenBank/DDBJ whole genome shotgun (WGS) entry which is preliminary data.</text>
</comment>
<keyword evidence="2" id="KW-1185">Reference proteome</keyword>
<dbReference type="Proteomes" id="UP001548189">
    <property type="component" value="Unassembled WGS sequence"/>
</dbReference>
<protein>
    <submittedName>
        <fullName evidence="1">DUF4382 domain-containing protein</fullName>
    </submittedName>
</protein>
<dbReference type="InterPro" id="IPR025491">
    <property type="entry name" value="DUF4382"/>
</dbReference>
<dbReference type="PROSITE" id="PS51257">
    <property type="entry name" value="PROKAR_LIPOPROTEIN"/>
    <property type="match status" value="1"/>
</dbReference>
<evidence type="ECO:0000313" key="1">
    <source>
        <dbReference type="EMBL" id="MET1257305.1"/>
    </source>
</evidence>
<reference evidence="1 2" key="1">
    <citation type="submission" date="2024-06" db="EMBL/GenBank/DDBJ databases">
        <authorList>
            <person name="Li F."/>
        </authorList>
    </citation>
    <scope>NUCLEOTIDE SEQUENCE [LARGE SCALE GENOMIC DNA]</scope>
    <source>
        <strain evidence="1 2">GXAS 311</strain>
    </source>
</reference>
<gene>
    <name evidence="1" type="ORF">ABVT43_19350</name>
</gene>
<dbReference type="EMBL" id="JBEVCJ010000045">
    <property type="protein sequence ID" value="MET1257305.1"/>
    <property type="molecule type" value="Genomic_DNA"/>
</dbReference>
<accession>A0ABV2BZG5</accession>